<name>A0ABQ5A8J9_9ASTR</name>
<feature type="region of interest" description="Disordered" evidence="1">
    <location>
        <begin position="37"/>
        <end position="62"/>
    </location>
</feature>
<reference evidence="3" key="1">
    <citation type="journal article" date="2022" name="Int. J. Mol. Sci.">
        <title>Draft Genome of Tanacetum Coccineum: Genomic Comparison of Closely Related Tanacetum-Family Plants.</title>
        <authorList>
            <person name="Yamashiro T."/>
            <person name="Shiraishi A."/>
            <person name="Nakayama K."/>
            <person name="Satake H."/>
        </authorList>
    </citation>
    <scope>NUCLEOTIDE SEQUENCE</scope>
</reference>
<dbReference type="EMBL" id="BQNB010011964">
    <property type="protein sequence ID" value="GJS97465.1"/>
    <property type="molecule type" value="Genomic_DNA"/>
</dbReference>
<keyword evidence="4" id="KW-1185">Reference proteome</keyword>
<dbReference type="InterPro" id="IPR013103">
    <property type="entry name" value="RVT_2"/>
</dbReference>
<evidence type="ECO:0000259" key="2">
    <source>
        <dbReference type="Pfam" id="PF07727"/>
    </source>
</evidence>
<dbReference type="Pfam" id="PF07727">
    <property type="entry name" value="RVT_2"/>
    <property type="match status" value="1"/>
</dbReference>
<dbReference type="Proteomes" id="UP001151760">
    <property type="component" value="Unassembled WGS sequence"/>
</dbReference>
<comment type="caution">
    <text evidence="3">The sequence shown here is derived from an EMBL/GenBank/DDBJ whole genome shotgun (WGS) entry which is preliminary data.</text>
</comment>
<organism evidence="3 4">
    <name type="scientific">Tanacetum coccineum</name>
    <dbReference type="NCBI Taxonomy" id="301880"/>
    <lineage>
        <taxon>Eukaryota</taxon>
        <taxon>Viridiplantae</taxon>
        <taxon>Streptophyta</taxon>
        <taxon>Embryophyta</taxon>
        <taxon>Tracheophyta</taxon>
        <taxon>Spermatophyta</taxon>
        <taxon>Magnoliopsida</taxon>
        <taxon>eudicotyledons</taxon>
        <taxon>Gunneridae</taxon>
        <taxon>Pentapetalae</taxon>
        <taxon>asterids</taxon>
        <taxon>campanulids</taxon>
        <taxon>Asterales</taxon>
        <taxon>Asteraceae</taxon>
        <taxon>Asteroideae</taxon>
        <taxon>Anthemideae</taxon>
        <taxon>Anthemidinae</taxon>
        <taxon>Tanacetum</taxon>
    </lineage>
</organism>
<evidence type="ECO:0000313" key="4">
    <source>
        <dbReference type="Proteomes" id="UP001151760"/>
    </source>
</evidence>
<protein>
    <submittedName>
        <fullName evidence="3">Retrotransposon protein, putative, ty1-copia subclass</fullName>
    </submittedName>
</protein>
<reference evidence="3" key="2">
    <citation type="submission" date="2022-01" db="EMBL/GenBank/DDBJ databases">
        <authorList>
            <person name="Yamashiro T."/>
            <person name="Shiraishi A."/>
            <person name="Satake H."/>
            <person name="Nakayama K."/>
        </authorList>
    </citation>
    <scope>NUCLEOTIDE SEQUENCE</scope>
</reference>
<sequence length="361" mass="41757">MGYYFYYPLENKIFVARNAEFFENSLMVQEASESHRLLESSGSDGGLELIQEEDTQPSENTRKEYELGDLNEPPNYKDALSYLEFDKWLEAMNTEIQSMKDNQVWVLVDLPPNARLVAKGYTQTYNVDYGETFSLVIDIRAIRILLAIAAFYDYDIWKMYVKTAFLNGHLSEDVYMVQLEGFVDPKHPNKNTDEPCVYLKASGSNIAFLILYVDDILLMGNNVKSWLCKCFSMKDLGEAAYILGIKIIHDRSKRLIALSQSTYLEKIQKKFWMENSKKGYTPMIEKPDYRKSQCAKTPSEVQRMQRVPYASAIDSVMYAVRCTRPDVAFVQNLYSSFQQNLGFSKATRDNPKFVLIKEDKF</sequence>
<evidence type="ECO:0000256" key="1">
    <source>
        <dbReference type="SAM" id="MobiDB-lite"/>
    </source>
</evidence>
<proteinExistence type="predicted"/>
<evidence type="ECO:0000313" key="3">
    <source>
        <dbReference type="EMBL" id="GJS97465.1"/>
    </source>
</evidence>
<accession>A0ABQ5A8J9</accession>
<feature type="domain" description="Reverse transcriptase Ty1/copia-type" evidence="2">
    <location>
        <begin position="109"/>
        <end position="190"/>
    </location>
</feature>
<gene>
    <name evidence="3" type="ORF">Tco_0804433</name>
</gene>